<dbReference type="UniPathway" id="UPA00074">
    <property type="reaction ID" value="UER00943"/>
</dbReference>
<comment type="pathway">
    <text evidence="3 4">Purine metabolism; IMP biosynthesis via de novo pathway; 5-amino-1-(5-phospho-D-ribosyl)imidazole-4-carboxylate from 5-amino-1-(5-phospho-D-ribosyl)imidazole (N5-CAIR route): step 2/2.</text>
</comment>
<dbReference type="PANTHER" id="PTHR23046">
    <property type="entry name" value="PHOSPHORIBOSYLAMINOIMIDAZOLE CARBOXYLASE CATALYTIC SUBUNIT"/>
    <property type="match status" value="1"/>
</dbReference>
<dbReference type="SUPFAM" id="SSF52255">
    <property type="entry name" value="N5-CAIR mutase (phosphoribosylaminoimidazole carboxylase, PurE)"/>
    <property type="match status" value="1"/>
</dbReference>
<comment type="similarity">
    <text evidence="3">Belongs to the AIR carboxylase family. Class I subfamily.</text>
</comment>
<accession>A0A1R1MNC7</accession>
<dbReference type="InterPro" id="IPR024694">
    <property type="entry name" value="PurE_prokaryotes"/>
</dbReference>
<evidence type="ECO:0000259" key="6">
    <source>
        <dbReference type="SMART" id="SM01001"/>
    </source>
</evidence>
<name>A0A1R1MNC7_9BACT</name>
<evidence type="ECO:0000256" key="1">
    <source>
        <dbReference type="ARBA" id="ARBA00022755"/>
    </source>
</evidence>
<dbReference type="AlphaFoldDB" id="A0A1R1MNC7"/>
<keyword evidence="1 3" id="KW-0658">Purine biosynthesis</keyword>
<dbReference type="PIRSF" id="PIRSF001338">
    <property type="entry name" value="AIR_carboxylase"/>
    <property type="match status" value="1"/>
</dbReference>
<dbReference type="Proteomes" id="UP000187408">
    <property type="component" value="Unassembled WGS sequence"/>
</dbReference>
<comment type="caution">
    <text evidence="7">The sequence shown here is derived from an EMBL/GenBank/DDBJ whole genome shotgun (WGS) entry which is preliminary data.</text>
</comment>
<evidence type="ECO:0000256" key="2">
    <source>
        <dbReference type="ARBA" id="ARBA00023235"/>
    </source>
</evidence>
<feature type="binding site" evidence="3 5">
    <location>
        <position position="10"/>
    </location>
    <ligand>
        <name>substrate</name>
    </ligand>
</feature>
<dbReference type="SMART" id="SM01001">
    <property type="entry name" value="AIRC"/>
    <property type="match status" value="1"/>
</dbReference>
<feature type="binding site" evidence="3 5">
    <location>
        <position position="13"/>
    </location>
    <ligand>
        <name>substrate</name>
    </ligand>
</feature>
<dbReference type="HAMAP" id="MF_01929">
    <property type="entry name" value="PurE_classI"/>
    <property type="match status" value="1"/>
</dbReference>
<dbReference type="GO" id="GO:0034023">
    <property type="term" value="F:5-(carboxyamino)imidazole ribonucleotide mutase activity"/>
    <property type="evidence" value="ECO:0007669"/>
    <property type="project" value="UniProtKB-UniRule"/>
</dbReference>
<evidence type="ECO:0000256" key="5">
    <source>
        <dbReference type="PIRSR" id="PIRSR001338-1"/>
    </source>
</evidence>
<comment type="catalytic activity">
    <reaction evidence="3 4">
        <text>5-carboxyamino-1-(5-phospho-D-ribosyl)imidazole + H(+) = 5-amino-1-(5-phospho-D-ribosyl)imidazole-4-carboxylate</text>
        <dbReference type="Rhea" id="RHEA:13193"/>
        <dbReference type="ChEBI" id="CHEBI:15378"/>
        <dbReference type="ChEBI" id="CHEBI:58730"/>
        <dbReference type="ChEBI" id="CHEBI:77657"/>
        <dbReference type="EC" id="5.4.99.18"/>
    </reaction>
</comment>
<evidence type="ECO:0000313" key="8">
    <source>
        <dbReference type="Proteomes" id="UP000187408"/>
    </source>
</evidence>
<dbReference type="GO" id="GO:0006189">
    <property type="term" value="P:'de novo' IMP biosynthetic process"/>
    <property type="evidence" value="ECO:0007669"/>
    <property type="project" value="UniProtKB-UniRule"/>
</dbReference>
<dbReference type="Gene3D" id="3.40.50.1970">
    <property type="match status" value="1"/>
</dbReference>
<dbReference type="EMBL" id="MOEN01000002">
    <property type="protein sequence ID" value="OMH41277.1"/>
    <property type="molecule type" value="Genomic_DNA"/>
</dbReference>
<dbReference type="STRING" id="1914305.BLW93_00995"/>
<evidence type="ECO:0000256" key="4">
    <source>
        <dbReference type="PIRNR" id="PIRNR001338"/>
    </source>
</evidence>
<feature type="domain" description="PurE" evidence="6">
    <location>
        <begin position="2"/>
        <end position="152"/>
    </location>
</feature>
<comment type="function">
    <text evidence="3 4">Catalyzes the conversion of N5-carboxyaminoimidazole ribonucleotide (N5-CAIR) to 4-carboxy-5-aminoimidazole ribonucleotide (CAIR).</text>
</comment>
<sequence>MKKIAIVMGSKSDMPVMESCFKTLEEFGIPYDVKVLSAHRTIDEVIKFCESAEEEYEVIIAAAGYAAHLGGVIAAKTILPVIGVPIDASSLNGIDSLLSIVQMPGGVPVAAVTIGKAGAKNAAVFAAEIMAIKYPELKEKLKSYREAMRKKVLEG</sequence>
<gene>
    <name evidence="3" type="primary">purE</name>
    <name evidence="7" type="ORF">BLW93_00995</name>
</gene>
<dbReference type="OrthoDB" id="9791908at2"/>
<dbReference type="InterPro" id="IPR000031">
    <property type="entry name" value="PurE_dom"/>
</dbReference>
<dbReference type="NCBIfam" id="TIGR01162">
    <property type="entry name" value="purE"/>
    <property type="match status" value="1"/>
</dbReference>
<dbReference type="Pfam" id="PF00731">
    <property type="entry name" value="AIRC"/>
    <property type="match status" value="1"/>
</dbReference>
<organism evidence="7 8">
    <name type="scientific">Desulfurobacterium indicum</name>
    <dbReference type="NCBI Taxonomy" id="1914305"/>
    <lineage>
        <taxon>Bacteria</taxon>
        <taxon>Pseudomonadati</taxon>
        <taxon>Aquificota</taxon>
        <taxon>Aquificia</taxon>
        <taxon>Desulfurobacteriales</taxon>
        <taxon>Desulfurobacteriaceae</taxon>
        <taxon>Desulfurobacterium</taxon>
    </lineage>
</organism>
<dbReference type="RefSeq" id="WP_076712249.1">
    <property type="nucleotide sequence ID" value="NZ_MOEN01000002.1"/>
</dbReference>
<keyword evidence="8" id="KW-1185">Reference proteome</keyword>
<evidence type="ECO:0000256" key="3">
    <source>
        <dbReference type="HAMAP-Rule" id="MF_01929"/>
    </source>
</evidence>
<protein>
    <recommendedName>
        <fullName evidence="3 4">N5-carboxyaminoimidazole ribonucleotide mutase</fullName>
        <shortName evidence="3 4">N5-CAIR mutase</shortName>
        <ecNumber evidence="3 4">5.4.99.18</ecNumber>
    </recommendedName>
    <alternativeName>
        <fullName evidence="3">5-(carboxyamino)imidazole ribonucleotide mutase</fullName>
    </alternativeName>
</protein>
<evidence type="ECO:0000313" key="7">
    <source>
        <dbReference type="EMBL" id="OMH41277.1"/>
    </source>
</evidence>
<dbReference type="PANTHER" id="PTHR23046:SF2">
    <property type="entry name" value="PHOSPHORIBOSYLAMINOIMIDAZOLE CARBOXYLASE"/>
    <property type="match status" value="1"/>
</dbReference>
<proteinExistence type="inferred from homology"/>
<dbReference type="EC" id="5.4.99.18" evidence="3 4"/>
<keyword evidence="2 3" id="KW-0413">Isomerase</keyword>
<feature type="binding site" evidence="3 5">
    <location>
        <position position="40"/>
    </location>
    <ligand>
        <name>substrate</name>
    </ligand>
</feature>
<dbReference type="InterPro" id="IPR033747">
    <property type="entry name" value="PurE_ClassI"/>
</dbReference>
<reference evidence="7 8" key="1">
    <citation type="submission" date="2016-10" db="EMBL/GenBank/DDBJ databases">
        <title>Genome sequence of a sulfur-reducing bacterium Desulfurobacterium indicum K6013.</title>
        <authorList>
            <person name="Cao J."/>
            <person name="Shao Z."/>
            <person name="Alain K."/>
            <person name="Jebbar M."/>
        </authorList>
    </citation>
    <scope>NUCLEOTIDE SEQUENCE [LARGE SCALE GENOMIC DNA]</scope>
    <source>
        <strain evidence="7 8">K6013</strain>
    </source>
</reference>